<dbReference type="EMBL" id="JFYZ01000011">
    <property type="protein sequence ID" value="EZP81706.1"/>
    <property type="molecule type" value="Genomic_DNA"/>
</dbReference>
<dbReference type="InterPro" id="IPR025662">
    <property type="entry name" value="Sigma_54_int_dom_ATP-bd_1"/>
</dbReference>
<name>A0A031JV96_9SPHN</name>
<protein>
    <submittedName>
        <fullName evidence="1">HPr kinase</fullName>
    </submittedName>
</protein>
<dbReference type="Proteomes" id="UP000024329">
    <property type="component" value="Unassembled WGS sequence"/>
</dbReference>
<keyword evidence="1" id="KW-0808">Transferase</keyword>
<evidence type="ECO:0000313" key="1">
    <source>
        <dbReference type="EMBL" id="EZP81706.1"/>
    </source>
</evidence>
<evidence type="ECO:0000313" key="2">
    <source>
        <dbReference type="Proteomes" id="UP000024329"/>
    </source>
</evidence>
<dbReference type="eggNOG" id="COG1493">
    <property type="taxonomic scope" value="Bacteria"/>
</dbReference>
<dbReference type="SUPFAM" id="SSF53795">
    <property type="entry name" value="PEP carboxykinase-like"/>
    <property type="match status" value="1"/>
</dbReference>
<organism evidence="1 2">
    <name type="scientific">Novosphingobium resinovorum</name>
    <dbReference type="NCBI Taxonomy" id="158500"/>
    <lineage>
        <taxon>Bacteria</taxon>
        <taxon>Pseudomonadati</taxon>
        <taxon>Pseudomonadota</taxon>
        <taxon>Alphaproteobacteria</taxon>
        <taxon>Sphingomonadales</taxon>
        <taxon>Sphingomonadaceae</taxon>
        <taxon>Novosphingobium</taxon>
    </lineage>
</organism>
<dbReference type="InterPro" id="IPR027417">
    <property type="entry name" value="P-loop_NTPase"/>
</dbReference>
<dbReference type="Gene3D" id="3.40.50.300">
    <property type="entry name" value="P-loop containing nucleotide triphosphate hydrolases"/>
    <property type="match status" value="1"/>
</dbReference>
<dbReference type="PROSITE" id="PS00675">
    <property type="entry name" value="SIGMA54_INTERACT_1"/>
    <property type="match status" value="1"/>
</dbReference>
<dbReference type="GO" id="GO:0016301">
    <property type="term" value="F:kinase activity"/>
    <property type="evidence" value="ECO:0007669"/>
    <property type="project" value="UniProtKB-KW"/>
</dbReference>
<gene>
    <name evidence="1" type="ORF">BV97_02364</name>
</gene>
<comment type="caution">
    <text evidence="1">The sequence shown here is derived from an EMBL/GenBank/DDBJ whole genome shotgun (WGS) entry which is preliminary data.</text>
</comment>
<proteinExistence type="predicted"/>
<dbReference type="AlphaFoldDB" id="A0A031JV96"/>
<reference evidence="1 2" key="1">
    <citation type="submission" date="2014-03" db="EMBL/GenBank/DDBJ databases">
        <title>Whole genome sequence of Novosphingobium resinovorum KF1.</title>
        <authorList>
            <person name="Gan H.M."/>
            <person name="Gan H.Y."/>
            <person name="Chew T.H."/>
            <person name="Savka M.A."/>
        </authorList>
    </citation>
    <scope>NUCLEOTIDE SEQUENCE [LARGE SCALE GENOMIC DNA]</scope>
    <source>
        <strain evidence="1 2">KF1</strain>
    </source>
</reference>
<dbReference type="STRING" id="158500.BES08_16135"/>
<dbReference type="PATRIC" id="fig|158500.4.peg.2408"/>
<keyword evidence="1" id="KW-0418">Kinase</keyword>
<sequence>MSGWTYGVFGLEVEFPREVMTLRSAQVTPQRPADVRIAFAAVPPQPCMETVNDDLDVAWSTEGLTISVEEVGRFRVSNGDTVIVDPWPGATPAEIDLYLAGSVMGAVLHQRGMLPLHCNAFACDGRAILLCGDSGAGKSTLAAWFESRGYPLLTDDVCAVAFTREGHAVGHPGMPRLRLWDDARHAMGRSKAPVSSIPWAEGKFEIEMHADRVRAELPIAAIYHLLPAEPDDHFGIAGLHGLGAVDAITASIYRRRIADLAGGARRYLREAVELASSTPVFRISRTWGFEHFSAQSRQIETHFKSILNEISSS</sequence>
<accession>A0A031JV96</accession>